<evidence type="ECO:0000313" key="1">
    <source>
        <dbReference type="EMBL" id="MFC6397124.1"/>
    </source>
</evidence>
<dbReference type="RefSeq" id="WP_343884683.1">
    <property type="nucleotide sequence ID" value="NZ_BAAAKI010000003.1"/>
</dbReference>
<comment type="caution">
    <text evidence="1">The sequence shown here is derived from an EMBL/GenBank/DDBJ whole genome shotgun (WGS) entry which is preliminary data.</text>
</comment>
<dbReference type="EMBL" id="JBHSUA010000018">
    <property type="protein sequence ID" value="MFC6397124.1"/>
    <property type="molecule type" value="Genomic_DNA"/>
</dbReference>
<organism evidence="1 2">
    <name type="scientific">Luteococcus sanguinis</name>
    <dbReference type="NCBI Taxonomy" id="174038"/>
    <lineage>
        <taxon>Bacteria</taxon>
        <taxon>Bacillati</taxon>
        <taxon>Actinomycetota</taxon>
        <taxon>Actinomycetes</taxon>
        <taxon>Propionibacteriales</taxon>
        <taxon>Propionibacteriaceae</taxon>
        <taxon>Luteococcus</taxon>
    </lineage>
</organism>
<proteinExistence type="predicted"/>
<name>A0ABW1X0U8_9ACTN</name>
<accession>A0ABW1X0U8</accession>
<sequence>MVVPMGRHIFSCPHNFPVPAGRPACGSRERPDPARVEQPDHELAVAHPRHVCQPAHRTALPSDQHPRARLFGVDVDLDVTPCPASGVGALAQGPQL</sequence>
<keyword evidence="2" id="KW-1185">Reference proteome</keyword>
<reference evidence="2" key="1">
    <citation type="journal article" date="2019" name="Int. J. Syst. Evol. Microbiol.">
        <title>The Global Catalogue of Microorganisms (GCM) 10K type strain sequencing project: providing services to taxonomists for standard genome sequencing and annotation.</title>
        <authorList>
            <consortium name="The Broad Institute Genomics Platform"/>
            <consortium name="The Broad Institute Genome Sequencing Center for Infectious Disease"/>
            <person name="Wu L."/>
            <person name="Ma J."/>
        </authorList>
    </citation>
    <scope>NUCLEOTIDE SEQUENCE [LARGE SCALE GENOMIC DNA]</scope>
    <source>
        <strain evidence="2">CGMCC 1.15277</strain>
    </source>
</reference>
<gene>
    <name evidence="1" type="ORF">ACFP57_09055</name>
</gene>
<evidence type="ECO:0000313" key="2">
    <source>
        <dbReference type="Proteomes" id="UP001596266"/>
    </source>
</evidence>
<protein>
    <submittedName>
        <fullName evidence="1">Uncharacterized protein</fullName>
    </submittedName>
</protein>
<dbReference type="Proteomes" id="UP001596266">
    <property type="component" value="Unassembled WGS sequence"/>
</dbReference>